<accession>A0A557STV1</accession>
<comment type="caution">
    <text evidence="2">The sequence shown here is derived from an EMBL/GenBank/DDBJ whole genome shotgun (WGS) entry which is preliminary data.</text>
</comment>
<sequence>MLTKPFIFASMLLLFVSVFVSYYTTYAFLAHAEPSGNVKCYRTGTLERTCCQDHIINRGPSNPAGTLVTYCTDCEIGPGGVSQNCGERYIQMFEQDPNPPPTKSPFKERLPSGVIEQSQPLTQQNPNGVNENIPPQ</sequence>
<dbReference type="Proteomes" id="UP000315289">
    <property type="component" value="Unassembled WGS sequence"/>
</dbReference>
<feature type="region of interest" description="Disordered" evidence="1">
    <location>
        <begin position="92"/>
        <end position="136"/>
    </location>
</feature>
<name>A0A557STV1_9ARCH</name>
<dbReference type="EMBL" id="VOAH01000010">
    <property type="protein sequence ID" value="TVP40037.1"/>
    <property type="molecule type" value="Genomic_DNA"/>
</dbReference>
<keyword evidence="3" id="KW-1185">Reference proteome</keyword>
<evidence type="ECO:0000313" key="3">
    <source>
        <dbReference type="Proteomes" id="UP000315289"/>
    </source>
</evidence>
<organism evidence="2 3">
    <name type="scientific">Candidatus Nitrosocosmicus arcticus</name>
    <dbReference type="NCBI Taxonomy" id="2035267"/>
    <lineage>
        <taxon>Archaea</taxon>
        <taxon>Nitrososphaerota</taxon>
        <taxon>Nitrososphaeria</taxon>
        <taxon>Nitrososphaerales</taxon>
        <taxon>Nitrososphaeraceae</taxon>
        <taxon>Candidatus Nitrosocosmicus</taxon>
    </lineage>
</organism>
<reference evidence="2 3" key="1">
    <citation type="journal article" date="2019" name="Front. Microbiol.">
        <title>Ammonia Oxidation by the Arctic Terrestrial Thaumarchaeote Candidatus Nitrosocosmicus arcticus Is Stimulated by Increasing Temperatures.</title>
        <authorList>
            <person name="Alves R.J.E."/>
            <person name="Kerou M."/>
            <person name="Zappe A."/>
            <person name="Bittner R."/>
            <person name="Abby S.S."/>
            <person name="Schmidt H.A."/>
            <person name="Pfeifer K."/>
            <person name="Schleper C."/>
        </authorList>
    </citation>
    <scope>NUCLEOTIDE SEQUENCE [LARGE SCALE GENOMIC DNA]</scope>
    <source>
        <strain evidence="2 3">Kfb</strain>
    </source>
</reference>
<dbReference type="AlphaFoldDB" id="A0A557STV1"/>
<feature type="compositionally biased region" description="Polar residues" evidence="1">
    <location>
        <begin position="115"/>
        <end position="130"/>
    </location>
</feature>
<dbReference type="RefSeq" id="WP_144732410.1">
    <property type="nucleotide sequence ID" value="NZ_ML675586.1"/>
</dbReference>
<protein>
    <submittedName>
        <fullName evidence="2">Uncharacterized protein</fullName>
    </submittedName>
</protein>
<gene>
    <name evidence="2" type="ORF">NARC_100099</name>
</gene>
<evidence type="ECO:0000313" key="2">
    <source>
        <dbReference type="EMBL" id="TVP40037.1"/>
    </source>
</evidence>
<evidence type="ECO:0000256" key="1">
    <source>
        <dbReference type="SAM" id="MobiDB-lite"/>
    </source>
</evidence>
<proteinExistence type="predicted"/>